<dbReference type="PANTHER" id="PTHR43029:SF10">
    <property type="entry name" value="AMMONIUM TRANSPORTER MEP2"/>
    <property type="match status" value="1"/>
</dbReference>
<feature type="transmembrane region" description="Helical" evidence="9">
    <location>
        <begin position="12"/>
        <end position="34"/>
    </location>
</feature>
<comment type="similarity">
    <text evidence="2">Belongs to the ammonia transporter channel (TC 1.A.11.2) family.</text>
</comment>
<feature type="transmembrane region" description="Helical" evidence="9">
    <location>
        <begin position="135"/>
        <end position="155"/>
    </location>
</feature>
<feature type="region of interest" description="Disordered" evidence="8">
    <location>
        <begin position="463"/>
        <end position="484"/>
    </location>
</feature>
<dbReference type="Pfam" id="PF00909">
    <property type="entry name" value="Ammonium_transp"/>
    <property type="match status" value="1"/>
</dbReference>
<dbReference type="AlphaFoldDB" id="A0A1E4U3V8"/>
<keyword evidence="12" id="KW-1185">Reference proteome</keyword>
<reference evidence="12" key="1">
    <citation type="submission" date="2016-05" db="EMBL/GenBank/DDBJ databases">
        <title>Comparative genomics of biotechnologically important yeasts.</title>
        <authorList>
            <consortium name="DOE Joint Genome Institute"/>
            <person name="Riley R."/>
            <person name="Haridas S."/>
            <person name="Wolfe K.H."/>
            <person name="Lopes M.R."/>
            <person name="Hittinger C.T."/>
            <person name="Goker M."/>
            <person name="Salamov A."/>
            <person name="Wisecaver J."/>
            <person name="Long T.M."/>
            <person name="Aerts A.L."/>
            <person name="Barry K."/>
            <person name="Choi C."/>
            <person name="Clum A."/>
            <person name="Coughlan A.Y."/>
            <person name="Deshpande S."/>
            <person name="Douglass A.P."/>
            <person name="Hanson S.J."/>
            <person name="Klenk H.-P."/>
            <person name="Labutti K."/>
            <person name="Lapidus A."/>
            <person name="Lindquist E."/>
            <person name="Lipzen A."/>
            <person name="Meier-Kolthoff J.P."/>
            <person name="Ohm R.A."/>
            <person name="Otillar R.P."/>
            <person name="Pangilinan J."/>
            <person name="Peng Y."/>
            <person name="Rokas A."/>
            <person name="Rosa C.A."/>
            <person name="Scheuner C."/>
            <person name="Sibirny A.A."/>
            <person name="Slot J.C."/>
            <person name="Stielow J.B."/>
            <person name="Sun H."/>
            <person name="Kurtzman C.P."/>
            <person name="Blackwell M."/>
            <person name="Grigoriev I.V."/>
            <person name="Jeffries T.W."/>
        </authorList>
    </citation>
    <scope>NUCLEOTIDE SEQUENCE [LARGE SCALE GENOMIC DNA]</scope>
    <source>
        <strain evidence="12">NRRL Y-2460</strain>
    </source>
</reference>
<protein>
    <recommendedName>
        <fullName evidence="10">Ammonium transporter AmtB-like domain-containing protein</fullName>
    </recommendedName>
</protein>
<comment type="subcellular location">
    <subcellularLocation>
        <location evidence="1">Membrane</location>
        <topology evidence="1">Multi-pass membrane protein</topology>
    </subcellularLocation>
</comment>
<evidence type="ECO:0000256" key="6">
    <source>
        <dbReference type="ARBA" id="ARBA00023136"/>
    </source>
</evidence>
<evidence type="ECO:0000256" key="4">
    <source>
        <dbReference type="ARBA" id="ARBA00022692"/>
    </source>
</evidence>
<feature type="transmembrane region" description="Helical" evidence="9">
    <location>
        <begin position="237"/>
        <end position="258"/>
    </location>
</feature>
<keyword evidence="7" id="KW-0924">Ammonia transport</keyword>
<proteinExistence type="inferred from homology"/>
<evidence type="ECO:0000256" key="8">
    <source>
        <dbReference type="SAM" id="MobiDB-lite"/>
    </source>
</evidence>
<dbReference type="InterPro" id="IPR001905">
    <property type="entry name" value="Ammonium_transpt"/>
</dbReference>
<evidence type="ECO:0000259" key="10">
    <source>
        <dbReference type="Pfam" id="PF00909"/>
    </source>
</evidence>
<dbReference type="OrthoDB" id="534912at2759"/>
<keyword evidence="3" id="KW-0813">Transport</keyword>
<feature type="domain" description="Ammonium transporter AmtB-like" evidence="10">
    <location>
        <begin position="13"/>
        <end position="417"/>
    </location>
</feature>
<evidence type="ECO:0000256" key="3">
    <source>
        <dbReference type="ARBA" id="ARBA00022448"/>
    </source>
</evidence>
<keyword evidence="6 9" id="KW-0472">Membrane</keyword>
<dbReference type="GO" id="GO:0008519">
    <property type="term" value="F:ammonium channel activity"/>
    <property type="evidence" value="ECO:0007669"/>
    <property type="project" value="InterPro"/>
</dbReference>
<keyword evidence="5 9" id="KW-1133">Transmembrane helix</keyword>
<evidence type="ECO:0000313" key="11">
    <source>
        <dbReference type="EMBL" id="ODV98598.1"/>
    </source>
</evidence>
<gene>
    <name evidence="11" type="ORF">PACTADRAFT_37941</name>
</gene>
<evidence type="ECO:0000256" key="7">
    <source>
        <dbReference type="ARBA" id="ARBA00023177"/>
    </source>
</evidence>
<evidence type="ECO:0000256" key="2">
    <source>
        <dbReference type="ARBA" id="ARBA00005887"/>
    </source>
</evidence>
<dbReference type="Gene3D" id="1.10.3430.10">
    <property type="entry name" value="Ammonium transporter AmtB like domains"/>
    <property type="match status" value="1"/>
</dbReference>
<dbReference type="STRING" id="669874.A0A1E4U3V8"/>
<feature type="transmembrane region" description="Helical" evidence="9">
    <location>
        <begin position="291"/>
        <end position="311"/>
    </location>
</feature>
<feature type="transmembrane region" description="Helical" evidence="9">
    <location>
        <begin position="104"/>
        <end position="123"/>
    </location>
</feature>
<dbReference type="SUPFAM" id="SSF111352">
    <property type="entry name" value="Ammonium transporter"/>
    <property type="match status" value="1"/>
</dbReference>
<dbReference type="PANTHER" id="PTHR43029">
    <property type="entry name" value="AMMONIUM TRANSPORTER MEP2"/>
    <property type="match status" value="1"/>
</dbReference>
<sequence length="484" mass="53643">MEVLSIAQQIDAVFLFGCSTLLMFIILGIGLFYSGLTQRKSALSQISLPLIISCIIFVEWVFIGYTLCYSTTASNRYIGNFHNVGLRYLTSSVVEIEGEARVPAYIHVLFEGLFCCITGSLAFGCIAERGRFKPLFLFIIIWCIIIYYPVSYWHWNEKGWLKLDLNIMDFAGGDPVHLLSGSTSLCYSLKLGKRSYNSVTKNYRNSNTGLILIGTFLMIIGWLGFNGGCSYHMSFQTLIILINTLTSCFIAGFTWFALDYYYNRNFSIIGLCSGCVAGLVVITPSAGFVNFWSSFVIGFIGGAVCNFATGLKFLLKIDDCLDIFAIHGCGGFVGSLLTGLFADKNIAQLGVVDIKGGWISHRYIALLYQFIGSIVTLCYCFSMSFIFLTIIDKIPGLSLKLQDEDTLLKGCDEYEFGNEYINDYVEFVRILEPGDFLSDSAADDHEVENIELNKLYNSNSTTGNENNIVDNGVNAPNGTNSANT</sequence>
<feature type="transmembrane region" description="Helical" evidence="9">
    <location>
        <begin position="323"/>
        <end position="342"/>
    </location>
</feature>
<evidence type="ECO:0000256" key="1">
    <source>
        <dbReference type="ARBA" id="ARBA00004141"/>
    </source>
</evidence>
<evidence type="ECO:0000256" key="5">
    <source>
        <dbReference type="ARBA" id="ARBA00022989"/>
    </source>
</evidence>
<dbReference type="Proteomes" id="UP000094236">
    <property type="component" value="Unassembled WGS sequence"/>
</dbReference>
<organism evidence="11 12">
    <name type="scientific">Pachysolen tannophilus NRRL Y-2460</name>
    <dbReference type="NCBI Taxonomy" id="669874"/>
    <lineage>
        <taxon>Eukaryota</taxon>
        <taxon>Fungi</taxon>
        <taxon>Dikarya</taxon>
        <taxon>Ascomycota</taxon>
        <taxon>Saccharomycotina</taxon>
        <taxon>Pichiomycetes</taxon>
        <taxon>Pachysolenaceae</taxon>
        <taxon>Pachysolen</taxon>
    </lineage>
</organism>
<accession>A0A1E4U3V8</accession>
<name>A0A1E4U3V8_PACTA</name>
<feature type="transmembrane region" description="Helical" evidence="9">
    <location>
        <begin position="265"/>
        <end position="285"/>
    </location>
</feature>
<dbReference type="GO" id="GO:0005886">
    <property type="term" value="C:plasma membrane"/>
    <property type="evidence" value="ECO:0007669"/>
    <property type="project" value="TreeGrafter"/>
</dbReference>
<evidence type="ECO:0000256" key="9">
    <source>
        <dbReference type="SAM" id="Phobius"/>
    </source>
</evidence>
<dbReference type="InterPro" id="IPR029020">
    <property type="entry name" value="Ammonium/urea_transptr"/>
</dbReference>
<dbReference type="EMBL" id="KV454011">
    <property type="protein sequence ID" value="ODV98598.1"/>
    <property type="molecule type" value="Genomic_DNA"/>
</dbReference>
<keyword evidence="4 9" id="KW-0812">Transmembrane</keyword>
<feature type="transmembrane region" description="Helical" evidence="9">
    <location>
        <begin position="208"/>
        <end position="225"/>
    </location>
</feature>
<feature type="transmembrane region" description="Helical" evidence="9">
    <location>
        <begin position="46"/>
        <end position="67"/>
    </location>
</feature>
<evidence type="ECO:0000313" key="12">
    <source>
        <dbReference type="Proteomes" id="UP000094236"/>
    </source>
</evidence>
<feature type="transmembrane region" description="Helical" evidence="9">
    <location>
        <begin position="362"/>
        <end position="391"/>
    </location>
</feature>
<dbReference type="InterPro" id="IPR024041">
    <property type="entry name" value="NH4_transpt_AmtB-like_dom"/>
</dbReference>